<sequence length="452" mass="49216">MSTRTLTSARPATAWASPTNSDERNLSMTLFNRMGLAAAALTLCTGLQAAEASHYVLEKAVQVSRHGVRSPTDTDKLVKATGRAWTPWLVQDGELTGHGYLAASYMGAWQAAYYRDAGLLASGCPQAGSLVAVASPKQRTRSTAAALLDGMFPGCGEKALARNKPDPLFQTDEMPFAKIDPAIAKAQILQALGGNLQAAEERLRPDLERLKNAVCEVGKACPFFDTPWALKEGDGGRFKIKGLDKASSMAETIRLQYSEGMPLTDVAFGHARDAAQVSALGRLHRAKYDFINDTPHIASRGGSQLMNQIVLALEQGTPLEKNDPLGNPPPARLLMLVAHDTNISHLRTMLGFTWQLGEYQPGNIPPTGTLAFERYRDTQTGERFIRTRFITQGMDQIRALQRLGPEHPPLQADFDQPGCQHTAVGTLCPMAQFVERTGRAIDRTALTAYRYP</sequence>
<dbReference type="SUPFAM" id="SSF53254">
    <property type="entry name" value="Phosphoglycerate mutase-like"/>
    <property type="match status" value="1"/>
</dbReference>
<dbReference type="AlphaFoldDB" id="A0A7M2JE79"/>
<evidence type="ECO:0000256" key="2">
    <source>
        <dbReference type="ARBA" id="ARBA00022801"/>
    </source>
</evidence>
<proteinExistence type="inferred from homology"/>
<dbReference type="PANTHER" id="PTHR11567:SF110">
    <property type="entry name" value="2-PHOSPHOXYLOSE PHOSPHATASE 1"/>
    <property type="match status" value="1"/>
</dbReference>
<dbReference type="EMBL" id="CP063233">
    <property type="protein sequence ID" value="QOU07100.1"/>
    <property type="molecule type" value="Genomic_DNA"/>
</dbReference>
<evidence type="ECO:0000256" key="1">
    <source>
        <dbReference type="ARBA" id="ARBA00005375"/>
    </source>
</evidence>
<evidence type="ECO:0000313" key="4">
    <source>
        <dbReference type="EMBL" id="QOU07100.1"/>
    </source>
</evidence>
<evidence type="ECO:0000313" key="5">
    <source>
        <dbReference type="Proteomes" id="UP000593833"/>
    </source>
</evidence>
<protein>
    <submittedName>
        <fullName evidence="4">Histidine-type phosphatase</fullName>
    </submittedName>
</protein>
<accession>A0A7M2JE79</accession>
<organism evidence="4 5">
    <name type="scientific">Pseudomonas fluorescens</name>
    <dbReference type="NCBI Taxonomy" id="294"/>
    <lineage>
        <taxon>Bacteria</taxon>
        <taxon>Pseudomonadati</taxon>
        <taxon>Pseudomonadota</taxon>
        <taxon>Gammaproteobacteria</taxon>
        <taxon>Pseudomonadales</taxon>
        <taxon>Pseudomonadaceae</taxon>
        <taxon>Pseudomonas</taxon>
    </lineage>
</organism>
<dbReference type="Gene3D" id="3.40.50.1240">
    <property type="entry name" value="Phosphoglycerate mutase-like"/>
    <property type="match status" value="2"/>
</dbReference>
<feature type="region of interest" description="Disordered" evidence="3">
    <location>
        <begin position="1"/>
        <end position="20"/>
    </location>
</feature>
<gene>
    <name evidence="4" type="ORF">IM720_10325</name>
</gene>
<name>A0A7M2JE79_PSEFL</name>
<evidence type="ECO:0000256" key="3">
    <source>
        <dbReference type="SAM" id="MobiDB-lite"/>
    </source>
</evidence>
<dbReference type="PANTHER" id="PTHR11567">
    <property type="entry name" value="ACID PHOSPHATASE-RELATED"/>
    <property type="match status" value="1"/>
</dbReference>
<comment type="similarity">
    <text evidence="1">Belongs to the histidine acid phosphatase family.</text>
</comment>
<dbReference type="CDD" id="cd07061">
    <property type="entry name" value="HP_HAP_like"/>
    <property type="match status" value="1"/>
</dbReference>
<dbReference type="InterPro" id="IPR050645">
    <property type="entry name" value="Histidine_acid_phosphatase"/>
</dbReference>
<reference evidence="4 5" key="1">
    <citation type="submission" date="2020-10" db="EMBL/GenBank/DDBJ databases">
        <title>Complete genome sequence of a novel Pseudomonas fluorescens strain isolated from the flower of kumarahou (Pomaderris kumeraho).</title>
        <authorList>
            <person name="Summers M.C."/>
            <person name="Nowak V."/>
            <person name="Fairhurst M.J."/>
            <person name="Owen J.G."/>
            <person name="Gerth M.L."/>
            <person name="Patrick W.M."/>
        </authorList>
    </citation>
    <scope>NUCLEOTIDE SEQUENCE [LARGE SCALE GENOMIC DNA]</scope>
    <source>
        <strain evidence="4 5">KF1</strain>
    </source>
</reference>
<dbReference type="Pfam" id="PF00328">
    <property type="entry name" value="His_Phos_2"/>
    <property type="match status" value="1"/>
</dbReference>
<dbReference type="GO" id="GO:0050308">
    <property type="term" value="F:sugar-phosphatase activity"/>
    <property type="evidence" value="ECO:0007669"/>
    <property type="project" value="TreeGrafter"/>
</dbReference>
<keyword evidence="2" id="KW-0378">Hydrolase</keyword>
<dbReference type="InterPro" id="IPR000560">
    <property type="entry name" value="His_Pase_clade-2"/>
</dbReference>
<dbReference type="OrthoDB" id="395886at2"/>
<dbReference type="InterPro" id="IPR029033">
    <property type="entry name" value="His_PPase_superfam"/>
</dbReference>
<dbReference type="GO" id="GO:0030288">
    <property type="term" value="C:outer membrane-bounded periplasmic space"/>
    <property type="evidence" value="ECO:0007669"/>
    <property type="project" value="TreeGrafter"/>
</dbReference>
<dbReference type="Proteomes" id="UP000593833">
    <property type="component" value="Chromosome"/>
</dbReference>